<dbReference type="HOGENOM" id="CLU_113730_5_0_0"/>
<evidence type="ECO:0000256" key="2">
    <source>
        <dbReference type="SAM" id="SignalP"/>
    </source>
</evidence>
<feature type="signal peptide" evidence="2">
    <location>
        <begin position="1"/>
        <end position="24"/>
    </location>
</feature>
<gene>
    <name evidence="3" type="ORF">DSM3645_04810</name>
</gene>
<evidence type="ECO:0000256" key="1">
    <source>
        <dbReference type="SAM" id="MobiDB-lite"/>
    </source>
</evidence>
<dbReference type="PROSITE" id="PS51257">
    <property type="entry name" value="PROKAR_LIPOPROTEIN"/>
    <property type="match status" value="1"/>
</dbReference>
<feature type="region of interest" description="Disordered" evidence="1">
    <location>
        <begin position="140"/>
        <end position="159"/>
    </location>
</feature>
<feature type="chain" id="PRO_5002664274" description="Carboxypeptidase regulatory-like domain-containing protein" evidence="2">
    <location>
        <begin position="25"/>
        <end position="159"/>
    </location>
</feature>
<evidence type="ECO:0000313" key="4">
    <source>
        <dbReference type="Proteomes" id="UP000004358"/>
    </source>
</evidence>
<feature type="compositionally biased region" description="Acidic residues" evidence="1">
    <location>
        <begin position="93"/>
        <end position="107"/>
    </location>
</feature>
<organism evidence="3 4">
    <name type="scientific">Blastopirellula marina DSM 3645</name>
    <dbReference type="NCBI Taxonomy" id="314230"/>
    <lineage>
        <taxon>Bacteria</taxon>
        <taxon>Pseudomonadati</taxon>
        <taxon>Planctomycetota</taxon>
        <taxon>Planctomycetia</taxon>
        <taxon>Pirellulales</taxon>
        <taxon>Pirellulaceae</taxon>
        <taxon>Blastopirellula</taxon>
    </lineage>
</organism>
<accession>A4A1N6</accession>
<sequence>MKSNPTGRLAAALSVLLLSLSGCSAPSDQPELGQVSGTVTLDGDPLSGVAIVFQPDNGRPAHGQTDAEGKYELTYIRSTRGTKLGHNRVEIAPSEEADEPDEAEPDAELPQVKRRAKSGKPRIPARYNVQSELEADVQPGANTFDFDLSSKRSRSRRGR</sequence>
<dbReference type="EMBL" id="AANZ01000036">
    <property type="protein sequence ID" value="EAQ77341.1"/>
    <property type="molecule type" value="Genomic_DNA"/>
</dbReference>
<dbReference type="OrthoDB" id="275291at2"/>
<reference evidence="3 4" key="1">
    <citation type="submission" date="2006-02" db="EMBL/GenBank/DDBJ databases">
        <authorList>
            <person name="Amann R."/>
            <person name="Ferriera S."/>
            <person name="Johnson J."/>
            <person name="Kravitz S."/>
            <person name="Halpern A."/>
            <person name="Remington K."/>
            <person name="Beeson K."/>
            <person name="Tran B."/>
            <person name="Rogers Y.-H."/>
            <person name="Friedman R."/>
            <person name="Venter J.C."/>
        </authorList>
    </citation>
    <scope>NUCLEOTIDE SEQUENCE [LARGE SCALE GENOMIC DNA]</scope>
    <source>
        <strain evidence="3 4">DSM 3645</strain>
    </source>
</reference>
<feature type="region of interest" description="Disordered" evidence="1">
    <location>
        <begin position="92"/>
        <end position="134"/>
    </location>
</feature>
<dbReference type="eggNOG" id="ENOG5033ZS2">
    <property type="taxonomic scope" value="Bacteria"/>
</dbReference>
<protein>
    <recommendedName>
        <fullName evidence="5">Carboxypeptidase regulatory-like domain-containing protein</fullName>
    </recommendedName>
</protein>
<dbReference type="RefSeq" id="WP_002654556.1">
    <property type="nucleotide sequence ID" value="NZ_CH672377.1"/>
</dbReference>
<keyword evidence="2" id="KW-0732">Signal</keyword>
<dbReference type="Proteomes" id="UP000004358">
    <property type="component" value="Unassembled WGS sequence"/>
</dbReference>
<evidence type="ECO:0000313" key="3">
    <source>
        <dbReference type="EMBL" id="EAQ77341.1"/>
    </source>
</evidence>
<proteinExistence type="predicted"/>
<evidence type="ECO:0008006" key="5">
    <source>
        <dbReference type="Google" id="ProtNLM"/>
    </source>
</evidence>
<dbReference type="AlphaFoldDB" id="A4A1N6"/>
<comment type="caution">
    <text evidence="3">The sequence shown here is derived from an EMBL/GenBank/DDBJ whole genome shotgun (WGS) entry which is preliminary data.</text>
</comment>
<name>A4A1N6_9BACT</name>